<dbReference type="Gene3D" id="3.30.465.10">
    <property type="match status" value="1"/>
</dbReference>
<name>A0A382LZM8_9ZZZZ</name>
<reference evidence="2" key="1">
    <citation type="submission" date="2018-05" db="EMBL/GenBank/DDBJ databases">
        <authorList>
            <person name="Lanie J.A."/>
            <person name="Ng W.-L."/>
            <person name="Kazmierczak K.M."/>
            <person name="Andrzejewski T.M."/>
            <person name="Davidsen T.M."/>
            <person name="Wayne K.J."/>
            <person name="Tettelin H."/>
            <person name="Glass J.I."/>
            <person name="Rusch D."/>
            <person name="Podicherti R."/>
            <person name="Tsui H.-C.T."/>
            <person name="Winkler M.E."/>
        </authorList>
    </citation>
    <scope>NUCLEOTIDE SEQUENCE</scope>
</reference>
<evidence type="ECO:0000313" key="2">
    <source>
        <dbReference type="EMBL" id="SVC42066.1"/>
    </source>
</evidence>
<dbReference type="Pfam" id="PF03471">
    <property type="entry name" value="CorC_HlyC"/>
    <property type="match status" value="1"/>
</dbReference>
<sequence>SYETVAGFVLDTLGHIPSEGEQFKYSGLRLVISEMRGMKIERVRVTKGQD</sequence>
<dbReference type="SUPFAM" id="SSF56176">
    <property type="entry name" value="FAD-binding/transporter-associated domain-like"/>
    <property type="match status" value="1"/>
</dbReference>
<dbReference type="InterPro" id="IPR005170">
    <property type="entry name" value="Transptr-assoc_dom"/>
</dbReference>
<gene>
    <name evidence="2" type="ORF">METZ01_LOCUS294920</name>
</gene>
<dbReference type="GO" id="GO:0050660">
    <property type="term" value="F:flavin adenine dinucleotide binding"/>
    <property type="evidence" value="ECO:0007669"/>
    <property type="project" value="InterPro"/>
</dbReference>
<organism evidence="2">
    <name type="scientific">marine metagenome</name>
    <dbReference type="NCBI Taxonomy" id="408172"/>
    <lineage>
        <taxon>unclassified sequences</taxon>
        <taxon>metagenomes</taxon>
        <taxon>ecological metagenomes</taxon>
    </lineage>
</organism>
<dbReference type="EMBL" id="UINC01090275">
    <property type="protein sequence ID" value="SVC42066.1"/>
    <property type="molecule type" value="Genomic_DNA"/>
</dbReference>
<proteinExistence type="predicted"/>
<evidence type="ECO:0000259" key="1">
    <source>
        <dbReference type="Pfam" id="PF03471"/>
    </source>
</evidence>
<accession>A0A382LZM8</accession>
<dbReference type="AlphaFoldDB" id="A0A382LZM8"/>
<dbReference type="InterPro" id="IPR016169">
    <property type="entry name" value="FAD-bd_PCMH_sub2"/>
</dbReference>
<feature type="domain" description="Transporter-associated" evidence="1">
    <location>
        <begin position="2"/>
        <end position="47"/>
    </location>
</feature>
<dbReference type="InterPro" id="IPR036318">
    <property type="entry name" value="FAD-bd_PCMH-like_sf"/>
</dbReference>
<protein>
    <recommendedName>
        <fullName evidence="1">Transporter-associated domain-containing protein</fullName>
    </recommendedName>
</protein>
<feature type="non-terminal residue" evidence="2">
    <location>
        <position position="1"/>
    </location>
</feature>